<gene>
    <name evidence="2" type="ORF">GLAREA_04366</name>
</gene>
<feature type="compositionally biased region" description="Polar residues" evidence="1">
    <location>
        <begin position="385"/>
        <end position="403"/>
    </location>
</feature>
<keyword evidence="3" id="KW-1185">Reference proteome</keyword>
<dbReference type="HOGENOM" id="CLU_441483_0_0_1"/>
<evidence type="ECO:0000256" key="1">
    <source>
        <dbReference type="SAM" id="MobiDB-lite"/>
    </source>
</evidence>
<feature type="region of interest" description="Disordered" evidence="1">
    <location>
        <begin position="163"/>
        <end position="221"/>
    </location>
</feature>
<feature type="compositionally biased region" description="Polar residues" evidence="1">
    <location>
        <begin position="179"/>
        <end position="204"/>
    </location>
</feature>
<dbReference type="Proteomes" id="UP000016922">
    <property type="component" value="Unassembled WGS sequence"/>
</dbReference>
<reference evidence="2 3" key="1">
    <citation type="journal article" date="2013" name="BMC Genomics">
        <title>Genomics-driven discovery of the pneumocandin biosynthetic gene cluster in the fungus Glarea lozoyensis.</title>
        <authorList>
            <person name="Chen L."/>
            <person name="Yue Q."/>
            <person name="Zhang X."/>
            <person name="Xiang M."/>
            <person name="Wang C."/>
            <person name="Li S."/>
            <person name="Che Y."/>
            <person name="Ortiz-Lopez F.J."/>
            <person name="Bills G.F."/>
            <person name="Liu X."/>
            <person name="An Z."/>
        </authorList>
    </citation>
    <scope>NUCLEOTIDE SEQUENCE [LARGE SCALE GENOMIC DNA]</scope>
    <source>
        <strain evidence="3">ATCC 20868 / MF5171</strain>
    </source>
</reference>
<evidence type="ECO:0000313" key="3">
    <source>
        <dbReference type="Proteomes" id="UP000016922"/>
    </source>
</evidence>
<accession>S3CPE2</accession>
<organism evidence="2 3">
    <name type="scientific">Glarea lozoyensis (strain ATCC 20868 / MF5171)</name>
    <dbReference type="NCBI Taxonomy" id="1116229"/>
    <lineage>
        <taxon>Eukaryota</taxon>
        <taxon>Fungi</taxon>
        <taxon>Dikarya</taxon>
        <taxon>Ascomycota</taxon>
        <taxon>Pezizomycotina</taxon>
        <taxon>Leotiomycetes</taxon>
        <taxon>Helotiales</taxon>
        <taxon>Helotiaceae</taxon>
        <taxon>Glarea</taxon>
    </lineage>
</organism>
<feature type="region of interest" description="Disordered" evidence="1">
    <location>
        <begin position="546"/>
        <end position="571"/>
    </location>
</feature>
<protein>
    <submittedName>
        <fullName evidence="2">Uncharacterized protein</fullName>
    </submittedName>
</protein>
<name>S3CPE2_GLAL2</name>
<feature type="compositionally biased region" description="Basic and acidic residues" evidence="1">
    <location>
        <begin position="210"/>
        <end position="221"/>
    </location>
</feature>
<feature type="compositionally biased region" description="Basic and acidic residues" evidence="1">
    <location>
        <begin position="317"/>
        <end position="329"/>
    </location>
</feature>
<dbReference type="OrthoDB" id="3556384at2759"/>
<feature type="region of interest" description="Disordered" evidence="1">
    <location>
        <begin position="306"/>
        <end position="329"/>
    </location>
</feature>
<dbReference type="RefSeq" id="XP_008084934.1">
    <property type="nucleotide sequence ID" value="XM_008086743.1"/>
</dbReference>
<dbReference type="EMBL" id="KE145369">
    <property type="protein sequence ID" value="EPE27575.1"/>
    <property type="molecule type" value="Genomic_DNA"/>
</dbReference>
<dbReference type="KEGG" id="glz:GLAREA_04366"/>
<proteinExistence type="predicted"/>
<dbReference type="GeneID" id="19463421"/>
<sequence length="619" mass="69675">MDILGILFAPVRNTKKGKKRKSNTGADCEIRMSRDYDSEEYPVKAVYMAGNSRHQVSSTFVKSTLESRVIPADDLYRYRYTWIYWRFNNELCRLGDKDYRYRMAFEVVYSNMPYDVVFGKVPKDSGDVSQDPVDYAVRFGWLRTRTSSWNKLKEKTKRTTSWVSSDSRQAARLQHKSSQHSTLVSPCQSPSIYTAEFQGTTSPTPLTPSDEIKSAKNKDNLPKMTAPISAELKENNSTNRDVTILSDPIPPGCIDLANSSGFSPMNNLSRPQVESETEYVKVDVVETSDSACAGLALDPVRVDWNYETDSQNTPPIKQKEEPHLTRSENCKEDLVEDLNERTSHDQIATQLAGVRKKNSNSLVEIPTTTLLEEPGGVGENSVALRTSTADSGKSPQTSAQGVSDANDRSRNQDTGNPAEILQDESSQAPEVPVISQKMISGRQNNSADEMEVPYALKKFLRSRDDPMAVDDPSQRTSESKQATTVELENAGIKDRHYRRRAATQEDPFSDECCNNVDFQQNLEFSRQELLPAISMEELPSCRKECKSTPNCQKNRPKLPHIGGLKKVEPEPGTSLDLLAAEDADEYWAWDPVVKQYYHVDSETGSMDWYEDSENDEKIK</sequence>
<feature type="region of interest" description="Disordered" evidence="1">
    <location>
        <begin position="385"/>
        <end position="430"/>
    </location>
</feature>
<evidence type="ECO:0000313" key="2">
    <source>
        <dbReference type="EMBL" id="EPE27575.1"/>
    </source>
</evidence>
<dbReference type="AlphaFoldDB" id="S3CPE2"/>